<name>A0A2X1NS01_ECOLX</name>
<keyword evidence="1" id="KW-0472">Membrane</keyword>
<dbReference type="Gene3D" id="1.20.1250.20">
    <property type="entry name" value="MFS general substrate transporter like domains"/>
    <property type="match status" value="1"/>
</dbReference>
<gene>
    <name evidence="2" type="primary">tppB_5</name>
    <name evidence="2" type="ORF">NCTC9073_05568</name>
</gene>
<organism evidence="2 3">
    <name type="scientific">Escherichia coli</name>
    <dbReference type="NCBI Taxonomy" id="562"/>
    <lineage>
        <taxon>Bacteria</taxon>
        <taxon>Pseudomonadati</taxon>
        <taxon>Pseudomonadota</taxon>
        <taxon>Gammaproteobacteria</taxon>
        <taxon>Enterobacterales</taxon>
        <taxon>Enterobacteriaceae</taxon>
        <taxon>Escherichia</taxon>
    </lineage>
</organism>
<evidence type="ECO:0000313" key="3">
    <source>
        <dbReference type="Proteomes" id="UP000250780"/>
    </source>
</evidence>
<evidence type="ECO:0000256" key="1">
    <source>
        <dbReference type="SAM" id="Phobius"/>
    </source>
</evidence>
<proteinExistence type="predicted"/>
<protein>
    <submittedName>
        <fullName evidence="2">Tripeptide transporter permease</fullName>
    </submittedName>
</protein>
<dbReference type="EMBL" id="UASD01000010">
    <property type="protein sequence ID" value="SPX19437.1"/>
    <property type="molecule type" value="Genomic_DNA"/>
</dbReference>
<accession>A0A2X1NS01</accession>
<keyword evidence="1" id="KW-1133">Transmembrane helix</keyword>
<keyword evidence="1" id="KW-0812">Transmembrane</keyword>
<dbReference type="InterPro" id="IPR036259">
    <property type="entry name" value="MFS_trans_sf"/>
</dbReference>
<reference evidence="2 3" key="1">
    <citation type="submission" date="2018-06" db="EMBL/GenBank/DDBJ databases">
        <authorList>
            <consortium name="Pathogen Informatics"/>
            <person name="Doyle S."/>
        </authorList>
    </citation>
    <scope>NUCLEOTIDE SEQUENCE [LARGE SCALE GENOMIC DNA]</scope>
    <source>
        <strain evidence="2 3">NCTC9073</strain>
    </source>
</reference>
<feature type="transmembrane region" description="Helical" evidence="1">
    <location>
        <begin position="20"/>
        <end position="39"/>
    </location>
</feature>
<dbReference type="Proteomes" id="UP000250780">
    <property type="component" value="Unassembled WGS sequence"/>
</dbReference>
<evidence type="ECO:0000313" key="2">
    <source>
        <dbReference type="EMBL" id="SPX19437.1"/>
    </source>
</evidence>
<sequence length="74" mass="8090">MAVPDNVTDPLMSLEVYGRVFLQIGVATAVIAVLMLLTAPKLHRMTQDDAADKAGESSRSVKFRETLLQAANFR</sequence>
<dbReference type="AlphaFoldDB" id="A0A2X1NS01"/>